<sequence length="390" mass="46465">MKQFKLDISDVPKELHFIIELLKNDHVAEIDPLLYQGIDWKVFIKLVFHHRLYPNLYAKLKQFDCGVIPPEVVDYISLYYKRNTLQMLKFSAVTEAISRLFTENRISLLLLKGPALGHLLYGDISLRTSSDLDFLVPLEKMEKVDRLLTEQGYQKHDYIKTVLNDWKWRHHHVTYYHPEQQIKLEIHWRLNPGPAKEPGFHELWKRKIRSSLTHFPVYLLGKEDLILFLTSHGARHGWSRLRWLVDIKELLKQDIDWKKARNNLIRYRCKKPAGQGLLLASCLFNLRPGHAMRPLIHTRPVMHLAQHAVFYLKNMINLHTEPVPEETANFHKHHLFSLMEWRQKCLFLLSFLYPYSDDAETLPLPKSLHILYFPLRPFLWTYRKTRKIAF</sequence>
<dbReference type="Proteomes" id="UP000199474">
    <property type="component" value="Unassembled WGS sequence"/>
</dbReference>
<dbReference type="Pfam" id="PF14907">
    <property type="entry name" value="NTP_transf_5"/>
    <property type="match status" value="1"/>
</dbReference>
<name>A0A1I1U6X4_9BACI</name>
<dbReference type="EMBL" id="FOMR01000003">
    <property type="protein sequence ID" value="SFD66616.1"/>
    <property type="molecule type" value="Genomic_DNA"/>
</dbReference>
<dbReference type="OrthoDB" id="9773927at2"/>
<reference evidence="2" key="1">
    <citation type="submission" date="2016-10" db="EMBL/GenBank/DDBJ databases">
        <authorList>
            <person name="Varghese N."/>
            <person name="Submissions S."/>
        </authorList>
    </citation>
    <scope>NUCLEOTIDE SEQUENCE [LARGE SCALE GENOMIC DNA]</scope>
    <source>
        <strain evidence="2">DSM 22530</strain>
    </source>
</reference>
<dbReference type="STRING" id="640948.SAMN05216238_10360"/>
<proteinExistence type="predicted"/>
<dbReference type="GO" id="GO:0016740">
    <property type="term" value="F:transferase activity"/>
    <property type="evidence" value="ECO:0007669"/>
    <property type="project" value="UniProtKB-KW"/>
</dbReference>
<keyword evidence="2" id="KW-1185">Reference proteome</keyword>
<dbReference type="Gene3D" id="3.30.460.40">
    <property type="match status" value="1"/>
</dbReference>
<evidence type="ECO:0000313" key="1">
    <source>
        <dbReference type="EMBL" id="SFD66616.1"/>
    </source>
</evidence>
<organism evidence="1 2">
    <name type="scientific">Lentibacillus persicus</name>
    <dbReference type="NCBI Taxonomy" id="640948"/>
    <lineage>
        <taxon>Bacteria</taxon>
        <taxon>Bacillati</taxon>
        <taxon>Bacillota</taxon>
        <taxon>Bacilli</taxon>
        <taxon>Bacillales</taxon>
        <taxon>Bacillaceae</taxon>
        <taxon>Lentibacillus</taxon>
    </lineage>
</organism>
<dbReference type="RefSeq" id="WP_090082262.1">
    <property type="nucleotide sequence ID" value="NZ_FOMR01000003.1"/>
</dbReference>
<dbReference type="InterPro" id="IPR039498">
    <property type="entry name" value="NTP_transf_5"/>
</dbReference>
<evidence type="ECO:0000313" key="2">
    <source>
        <dbReference type="Proteomes" id="UP000199474"/>
    </source>
</evidence>
<accession>A0A1I1U6X4</accession>
<keyword evidence="1" id="KW-0808">Transferase</keyword>
<dbReference type="AlphaFoldDB" id="A0A1I1U6X4"/>
<gene>
    <name evidence="1" type="ORF">SAMN05216238_10360</name>
</gene>
<protein>
    <submittedName>
        <fullName evidence="1">Uncharacterized nucleotidyltransferase</fullName>
    </submittedName>
</protein>